<protein>
    <submittedName>
        <fullName evidence="5">ABC transporter I family member 19</fullName>
    </submittedName>
</protein>
<dbReference type="KEGG" id="apro:F751_2435"/>
<dbReference type="InterPro" id="IPR003593">
    <property type="entry name" value="AAA+_ATPase"/>
</dbReference>
<keyword evidence="1" id="KW-0547">Nucleotide-binding</keyword>
<name>A0A087SIN9_AUXPR</name>
<dbReference type="RefSeq" id="XP_011398489.1">
    <property type="nucleotide sequence ID" value="XM_011400187.1"/>
</dbReference>
<dbReference type="Pfam" id="PF00005">
    <property type="entry name" value="ABC_tran"/>
    <property type="match status" value="1"/>
</dbReference>
<evidence type="ECO:0000313" key="4">
    <source>
        <dbReference type="EMBL" id="JAT68605.1"/>
    </source>
</evidence>
<keyword evidence="6" id="KW-1185">Reference proteome</keyword>
<dbReference type="InterPro" id="IPR027417">
    <property type="entry name" value="P-loop_NTPase"/>
</dbReference>
<dbReference type="AlphaFoldDB" id="A0A087SIN9"/>
<evidence type="ECO:0000259" key="3">
    <source>
        <dbReference type="PROSITE" id="PS50893"/>
    </source>
</evidence>
<sequence>MTSSHHPPTDLPSVLVTDLTYKAGFGPVLLENINLDLPPGSRCLLCGANGAGKTTLLQVLAGKHMVPPSAVQILGRPAFHDLSLVTTGDLGYLGTQWRSGAGTPGGGQPLKGNLSARTLIYGVQGADPARRDRLLRLLDIDLEWTMLSASDGQRRRVQIAMGLLLPYKVLLLDEITVDMDVLGRLDLLHFFKQECEERGASIVYATHIFDGLEGWPTHLAYMEGGKVVKGGLWAGIHELEGGQRLLATVEQWLLKEKKERRAAMAAGGCKQDALTTAAKQPAPMMPSRHMAYFR</sequence>
<evidence type="ECO:0000313" key="5">
    <source>
        <dbReference type="EMBL" id="KFM25593.1"/>
    </source>
</evidence>
<dbReference type="PROSITE" id="PS50893">
    <property type="entry name" value="ABC_TRANSPORTER_2"/>
    <property type="match status" value="1"/>
</dbReference>
<dbReference type="eggNOG" id="KOG2355">
    <property type="taxonomic scope" value="Eukaryota"/>
</dbReference>
<gene>
    <name evidence="5" type="ORF">F751_2435</name>
    <name evidence="4" type="ORF">g.7246</name>
</gene>
<dbReference type="PANTHER" id="PTHR43158:SF2">
    <property type="entry name" value="SKFA PEPTIDE EXPORT ATP-BINDING PROTEIN SKFE"/>
    <property type="match status" value="1"/>
</dbReference>
<dbReference type="Proteomes" id="UP000028924">
    <property type="component" value="Unassembled WGS sequence"/>
</dbReference>
<dbReference type="SUPFAM" id="SSF52540">
    <property type="entry name" value="P-loop containing nucleoside triphosphate hydrolases"/>
    <property type="match status" value="1"/>
</dbReference>
<evidence type="ECO:0000256" key="2">
    <source>
        <dbReference type="ARBA" id="ARBA00022840"/>
    </source>
</evidence>
<evidence type="ECO:0000256" key="1">
    <source>
        <dbReference type="ARBA" id="ARBA00022741"/>
    </source>
</evidence>
<dbReference type="GO" id="GO:0005524">
    <property type="term" value="F:ATP binding"/>
    <property type="evidence" value="ECO:0007669"/>
    <property type="project" value="UniProtKB-KW"/>
</dbReference>
<dbReference type="PANTHER" id="PTHR43158">
    <property type="entry name" value="SKFA PEPTIDE EXPORT ATP-BINDING PROTEIN SKFE"/>
    <property type="match status" value="1"/>
</dbReference>
<accession>A0A087SIN9</accession>
<organism evidence="5 6">
    <name type="scientific">Auxenochlorella protothecoides</name>
    <name type="common">Green microalga</name>
    <name type="synonym">Chlorella protothecoides</name>
    <dbReference type="NCBI Taxonomy" id="3075"/>
    <lineage>
        <taxon>Eukaryota</taxon>
        <taxon>Viridiplantae</taxon>
        <taxon>Chlorophyta</taxon>
        <taxon>core chlorophytes</taxon>
        <taxon>Trebouxiophyceae</taxon>
        <taxon>Chlorellales</taxon>
        <taxon>Chlorellaceae</taxon>
        <taxon>Auxenochlorella</taxon>
    </lineage>
</organism>
<evidence type="ECO:0000313" key="6">
    <source>
        <dbReference type="Proteomes" id="UP000028924"/>
    </source>
</evidence>
<dbReference type="OrthoDB" id="6512918at2759"/>
<dbReference type="EMBL" id="KL662122">
    <property type="protein sequence ID" value="KFM25593.1"/>
    <property type="molecule type" value="Genomic_DNA"/>
</dbReference>
<proteinExistence type="predicted"/>
<dbReference type="SMART" id="SM00382">
    <property type="entry name" value="AAA"/>
    <property type="match status" value="1"/>
</dbReference>
<feature type="domain" description="ABC transporter" evidence="3">
    <location>
        <begin position="14"/>
        <end position="249"/>
    </location>
</feature>
<dbReference type="GeneID" id="23613826"/>
<reference evidence="4" key="2">
    <citation type="submission" date="2015-08" db="EMBL/GenBank/DDBJ databases">
        <authorList>
            <person name="Babu N.S."/>
            <person name="Beckwith C.J."/>
            <person name="Beseler K.G."/>
            <person name="Brison A."/>
            <person name="Carone J.V."/>
            <person name="Caskin T.P."/>
            <person name="Diamond M."/>
            <person name="Durham M.E."/>
            <person name="Foxe J.M."/>
            <person name="Go M."/>
            <person name="Henderson B.A."/>
            <person name="Jones I.B."/>
            <person name="McGettigan J.A."/>
            <person name="Micheletti S.J."/>
            <person name="Nasrallah M.E."/>
            <person name="Ortiz D."/>
            <person name="Piller C.R."/>
            <person name="Privatt S.R."/>
            <person name="Schneider S.L."/>
            <person name="Sharp S."/>
            <person name="Smith T.C."/>
            <person name="Stanton J.D."/>
            <person name="Ullery H.E."/>
            <person name="Wilson R.J."/>
            <person name="Serrano M.G."/>
            <person name="Buck G."/>
            <person name="Lee V."/>
            <person name="Wang Y."/>
            <person name="Carvalho R."/>
            <person name="Voegtly L."/>
            <person name="Shi R."/>
            <person name="Duckworth R."/>
            <person name="Johnson A."/>
            <person name="Loviza R."/>
            <person name="Walstead R."/>
            <person name="Shah Z."/>
            <person name="Kiflezghi M."/>
            <person name="Wade K."/>
            <person name="Ball S.L."/>
            <person name="Bradley K.W."/>
            <person name="Asai D.J."/>
            <person name="Bowman C.A."/>
            <person name="Russell D.A."/>
            <person name="Pope W.H."/>
            <person name="Jacobs-Sera D."/>
            <person name="Hendrix R.W."/>
            <person name="Hatfull G.F."/>
        </authorList>
    </citation>
    <scope>NUCLEOTIDE SEQUENCE</scope>
</reference>
<keyword evidence="2" id="KW-0067">ATP-binding</keyword>
<dbReference type="Gene3D" id="3.40.50.300">
    <property type="entry name" value="P-loop containing nucleotide triphosphate hydrolases"/>
    <property type="match status" value="1"/>
</dbReference>
<dbReference type="InterPro" id="IPR003439">
    <property type="entry name" value="ABC_transporter-like_ATP-bd"/>
</dbReference>
<dbReference type="EMBL" id="GDKF01010017">
    <property type="protein sequence ID" value="JAT68605.1"/>
    <property type="molecule type" value="Transcribed_RNA"/>
</dbReference>
<dbReference type="GO" id="GO:0016887">
    <property type="term" value="F:ATP hydrolysis activity"/>
    <property type="evidence" value="ECO:0007669"/>
    <property type="project" value="InterPro"/>
</dbReference>
<reference evidence="5 6" key="1">
    <citation type="journal article" date="2014" name="BMC Genomics">
        <title>Oil accumulation mechanisms of the oleaginous microalga Chlorella protothecoides revealed through its genome, transcriptomes, and proteomes.</title>
        <authorList>
            <person name="Gao C."/>
            <person name="Wang Y."/>
            <person name="Shen Y."/>
            <person name="Yan D."/>
            <person name="He X."/>
            <person name="Dai J."/>
            <person name="Wu Q."/>
        </authorList>
    </citation>
    <scope>NUCLEOTIDE SEQUENCE [LARGE SCALE GENOMIC DNA]</scope>
    <source>
        <strain evidence="5 6">0710</strain>
    </source>
</reference>